<dbReference type="OrthoDB" id="21254at2759"/>
<dbReference type="PROSITE" id="PS50815">
    <property type="entry name" value="HORMA"/>
    <property type="match status" value="1"/>
</dbReference>
<keyword evidence="3" id="KW-1133">Transmembrane helix</keyword>
<accession>A0A9P4VW20</accession>
<evidence type="ECO:0000256" key="1">
    <source>
        <dbReference type="ARBA" id="ARBA00010348"/>
    </source>
</evidence>
<dbReference type="InterPro" id="IPR036570">
    <property type="entry name" value="HORMA_dom_sf"/>
</dbReference>
<comment type="caution">
    <text evidence="5">The sequence shown here is derived from an EMBL/GenBank/DDBJ whole genome shotgun (WGS) entry which is preliminary data.</text>
</comment>
<reference evidence="5" key="1">
    <citation type="journal article" date="2020" name="Stud. Mycol.">
        <title>101 Dothideomycetes genomes: a test case for predicting lifestyles and emergence of pathogens.</title>
        <authorList>
            <person name="Haridas S."/>
            <person name="Albert R."/>
            <person name="Binder M."/>
            <person name="Bloem J."/>
            <person name="Labutti K."/>
            <person name="Salamov A."/>
            <person name="Andreopoulos B."/>
            <person name="Baker S."/>
            <person name="Barry K."/>
            <person name="Bills G."/>
            <person name="Bluhm B."/>
            <person name="Cannon C."/>
            <person name="Castanera R."/>
            <person name="Culley D."/>
            <person name="Daum C."/>
            <person name="Ezra D."/>
            <person name="Gonzalez J."/>
            <person name="Henrissat B."/>
            <person name="Kuo A."/>
            <person name="Liang C."/>
            <person name="Lipzen A."/>
            <person name="Lutzoni F."/>
            <person name="Magnuson J."/>
            <person name="Mondo S."/>
            <person name="Nolan M."/>
            <person name="Ohm R."/>
            <person name="Pangilinan J."/>
            <person name="Park H.-J."/>
            <person name="Ramirez L."/>
            <person name="Alfaro M."/>
            <person name="Sun H."/>
            <person name="Tritt A."/>
            <person name="Yoshinaga Y."/>
            <person name="Zwiers L.-H."/>
            <person name="Turgeon B."/>
            <person name="Goodwin S."/>
            <person name="Spatafora J."/>
            <person name="Crous P."/>
            <person name="Grigoriev I."/>
        </authorList>
    </citation>
    <scope>NUCLEOTIDE SEQUENCE</scope>
    <source>
        <strain evidence="5">CBS 101060</strain>
    </source>
</reference>
<dbReference type="GO" id="GO:0016035">
    <property type="term" value="C:zeta DNA polymerase complex"/>
    <property type="evidence" value="ECO:0007669"/>
    <property type="project" value="TreeGrafter"/>
</dbReference>
<feature type="transmembrane region" description="Helical" evidence="3">
    <location>
        <begin position="12"/>
        <end position="31"/>
    </location>
</feature>
<gene>
    <name evidence="5" type="ORF">M501DRAFT_1029005</name>
</gene>
<sequence length="253" mass="28040">MASPTPPNTFNALISTFTSFLTVAIHTIIYIRSIYPHDTFLTVRAYNYPIYQSRHPAVCSWINDAVAAIEAQLLSGIVERIAIVIFSPNQKPLERFVFDVARFPDVGREDRDVPFAPVNTEEGGLVEGNNIGDLRMDTPTVDLEEQFRATMSKLVIYGSQLKPLPPNCSFTVAVESKKKADPLIGHPQPWIPTQPSFQTHRLTDDNEDTRGGSLGGTMTLPVRSVAAGEMVFEMWIEEGKEKSITLNSLSGET</sequence>
<comment type="similarity">
    <text evidence="1">Belongs to the MAD2 family.</text>
</comment>
<evidence type="ECO:0000313" key="5">
    <source>
        <dbReference type="EMBL" id="KAF2842264.1"/>
    </source>
</evidence>
<dbReference type="InterPro" id="IPR003511">
    <property type="entry name" value="HORMA_dom"/>
</dbReference>
<dbReference type="GO" id="GO:0003677">
    <property type="term" value="F:DNA binding"/>
    <property type="evidence" value="ECO:0007669"/>
    <property type="project" value="UniProtKB-KW"/>
</dbReference>
<feature type="region of interest" description="Disordered" evidence="2">
    <location>
        <begin position="185"/>
        <end position="217"/>
    </location>
</feature>
<feature type="compositionally biased region" description="Basic and acidic residues" evidence="2">
    <location>
        <begin position="201"/>
        <end position="210"/>
    </location>
</feature>
<dbReference type="InterPro" id="IPR045091">
    <property type="entry name" value="Mad2-like"/>
</dbReference>
<keyword evidence="6" id="KW-1185">Reference proteome</keyword>
<organism evidence="5 6">
    <name type="scientific">Patellaria atrata CBS 101060</name>
    <dbReference type="NCBI Taxonomy" id="1346257"/>
    <lineage>
        <taxon>Eukaryota</taxon>
        <taxon>Fungi</taxon>
        <taxon>Dikarya</taxon>
        <taxon>Ascomycota</taxon>
        <taxon>Pezizomycotina</taxon>
        <taxon>Dothideomycetes</taxon>
        <taxon>Dothideomycetes incertae sedis</taxon>
        <taxon>Patellariales</taxon>
        <taxon>Patellariaceae</taxon>
        <taxon>Patellaria</taxon>
    </lineage>
</organism>
<evidence type="ECO:0000313" key="6">
    <source>
        <dbReference type="Proteomes" id="UP000799429"/>
    </source>
</evidence>
<dbReference type="PANTHER" id="PTHR11842">
    <property type="entry name" value="MITOTIC SPINDLE ASSEMBLY CHECKPOINT PROTEIN MAD2"/>
    <property type="match status" value="1"/>
</dbReference>
<name>A0A9P4VW20_9PEZI</name>
<dbReference type="Proteomes" id="UP000799429">
    <property type="component" value="Unassembled WGS sequence"/>
</dbReference>
<keyword evidence="5" id="KW-0238">DNA-binding</keyword>
<evidence type="ECO:0000259" key="4">
    <source>
        <dbReference type="PROSITE" id="PS50815"/>
    </source>
</evidence>
<protein>
    <submittedName>
        <fullName evidence="5">DNA-binding protein</fullName>
    </submittedName>
</protein>
<feature type="domain" description="HORMA" evidence="4">
    <location>
        <begin position="11"/>
        <end position="236"/>
    </location>
</feature>
<keyword evidence="3" id="KW-0812">Transmembrane</keyword>
<evidence type="ECO:0000256" key="3">
    <source>
        <dbReference type="SAM" id="Phobius"/>
    </source>
</evidence>
<dbReference type="SUPFAM" id="SSF56019">
    <property type="entry name" value="The spindle assembly checkpoint protein mad2"/>
    <property type="match status" value="1"/>
</dbReference>
<evidence type="ECO:0000256" key="2">
    <source>
        <dbReference type="SAM" id="MobiDB-lite"/>
    </source>
</evidence>
<dbReference type="Gene3D" id="3.30.900.10">
    <property type="entry name" value="HORMA domain"/>
    <property type="match status" value="1"/>
</dbReference>
<proteinExistence type="inferred from homology"/>
<dbReference type="PANTHER" id="PTHR11842:SF10">
    <property type="entry name" value="MITOTIC SPINDLE ASSEMBLY CHECKPOINT PROTEIN MAD2B"/>
    <property type="match status" value="1"/>
</dbReference>
<feature type="compositionally biased region" description="Polar residues" evidence="2">
    <location>
        <begin position="191"/>
        <end position="200"/>
    </location>
</feature>
<dbReference type="EMBL" id="MU006090">
    <property type="protein sequence ID" value="KAF2842264.1"/>
    <property type="molecule type" value="Genomic_DNA"/>
</dbReference>
<dbReference type="Pfam" id="PF02301">
    <property type="entry name" value="HORMA"/>
    <property type="match status" value="1"/>
</dbReference>
<dbReference type="AlphaFoldDB" id="A0A9P4VW20"/>
<keyword evidence="3" id="KW-0472">Membrane</keyword>